<dbReference type="Proteomes" id="UP001138540">
    <property type="component" value="Unassembled WGS sequence"/>
</dbReference>
<feature type="region of interest" description="Disordered" evidence="1">
    <location>
        <begin position="93"/>
        <end position="127"/>
    </location>
</feature>
<feature type="compositionally biased region" description="Pro residues" evidence="1">
    <location>
        <begin position="101"/>
        <end position="113"/>
    </location>
</feature>
<organism evidence="3 4">
    <name type="scientific">Sphingobium lignivorans</name>
    <dbReference type="NCBI Taxonomy" id="2735886"/>
    <lineage>
        <taxon>Bacteria</taxon>
        <taxon>Pseudomonadati</taxon>
        <taxon>Pseudomonadota</taxon>
        <taxon>Alphaproteobacteria</taxon>
        <taxon>Sphingomonadales</taxon>
        <taxon>Sphingomonadaceae</taxon>
        <taxon>Sphingobium</taxon>
    </lineage>
</organism>
<gene>
    <name evidence="3" type="ORF">HNP60_002616</name>
</gene>
<reference evidence="3 4" key="1">
    <citation type="submission" date="2020-08" db="EMBL/GenBank/DDBJ databases">
        <title>Exploring microbial biodiversity for novel pathways involved in the catabolism of aromatic compounds derived from lignin.</title>
        <authorList>
            <person name="Elkins J."/>
        </authorList>
    </citation>
    <scope>NUCLEOTIDE SEQUENCE [LARGE SCALE GENOMIC DNA]</scope>
    <source>
        <strain evidence="3 4">B1D3A</strain>
    </source>
</reference>
<accession>A0ABR6NH84</accession>
<sequence length="127" mass="13250">MNPEIIYSLSEPADESVLLAAVRWLEHTLLGTLATTVAIIAVAALGFMLLAGRVDYRRGATVIMGCFVLFGASAIAAGIQSAQSAIAGNEISPEAEVARMDPPPPPVTVPPQLPSYDPYAGASVPRF</sequence>
<feature type="transmembrane region" description="Helical" evidence="2">
    <location>
        <begin position="29"/>
        <end position="50"/>
    </location>
</feature>
<dbReference type="InterPro" id="IPR007039">
    <property type="entry name" value="TrbC/VirB2"/>
</dbReference>
<evidence type="ECO:0000256" key="1">
    <source>
        <dbReference type="SAM" id="MobiDB-lite"/>
    </source>
</evidence>
<proteinExistence type="predicted"/>
<keyword evidence="2" id="KW-0472">Membrane</keyword>
<dbReference type="EMBL" id="JACHKA010000001">
    <property type="protein sequence ID" value="MBB5986642.1"/>
    <property type="molecule type" value="Genomic_DNA"/>
</dbReference>
<feature type="transmembrane region" description="Helical" evidence="2">
    <location>
        <begin position="62"/>
        <end position="79"/>
    </location>
</feature>
<comment type="caution">
    <text evidence="3">The sequence shown here is derived from an EMBL/GenBank/DDBJ whole genome shotgun (WGS) entry which is preliminary data.</text>
</comment>
<keyword evidence="2" id="KW-0812">Transmembrane</keyword>
<name>A0ABR6NH84_9SPHN</name>
<evidence type="ECO:0000313" key="4">
    <source>
        <dbReference type="Proteomes" id="UP001138540"/>
    </source>
</evidence>
<dbReference type="RefSeq" id="WP_184154379.1">
    <property type="nucleotide sequence ID" value="NZ_JACHKA010000001.1"/>
</dbReference>
<evidence type="ECO:0000313" key="3">
    <source>
        <dbReference type="EMBL" id="MBB5986642.1"/>
    </source>
</evidence>
<dbReference type="Pfam" id="PF04956">
    <property type="entry name" value="TrbC"/>
    <property type="match status" value="1"/>
</dbReference>
<protein>
    <submittedName>
        <fullName evidence="3">Type IV secretory pathway VirB2 component (Pilin)</fullName>
    </submittedName>
</protein>
<keyword evidence="2" id="KW-1133">Transmembrane helix</keyword>
<evidence type="ECO:0000256" key="2">
    <source>
        <dbReference type="SAM" id="Phobius"/>
    </source>
</evidence>
<keyword evidence="4" id="KW-1185">Reference proteome</keyword>